<evidence type="ECO:0000259" key="4">
    <source>
        <dbReference type="Pfam" id="PF00535"/>
    </source>
</evidence>
<feature type="domain" description="Glycosyltransferase 2-like" evidence="4">
    <location>
        <begin position="17"/>
        <end position="176"/>
    </location>
</feature>
<keyword evidence="2" id="KW-0328">Glycosyltransferase</keyword>
<evidence type="ECO:0000256" key="3">
    <source>
        <dbReference type="ARBA" id="ARBA00022679"/>
    </source>
</evidence>
<dbReference type="OrthoDB" id="6116224at2"/>
<evidence type="ECO:0000256" key="1">
    <source>
        <dbReference type="ARBA" id="ARBA00006739"/>
    </source>
</evidence>
<proteinExistence type="inferred from homology"/>
<dbReference type="EMBL" id="MDEO01000036">
    <property type="protein sequence ID" value="OCX13698.1"/>
    <property type="molecule type" value="Genomic_DNA"/>
</dbReference>
<dbReference type="STRING" id="1566387.QV13_23245"/>
<comment type="caution">
    <text evidence="5">The sequence shown here is derived from an EMBL/GenBank/DDBJ whole genome shotgun (WGS) entry which is preliminary data.</text>
</comment>
<name>A0A1C2DG14_9HYPH</name>
<dbReference type="AlphaFoldDB" id="A0A1C2DG14"/>
<evidence type="ECO:0000313" key="6">
    <source>
        <dbReference type="Proteomes" id="UP000094412"/>
    </source>
</evidence>
<gene>
    <name evidence="5" type="ORF">QV13_23245</name>
</gene>
<keyword evidence="6" id="KW-1185">Reference proteome</keyword>
<organism evidence="5 6">
    <name type="scientific">Mesorhizobium hungaricum</name>
    <dbReference type="NCBI Taxonomy" id="1566387"/>
    <lineage>
        <taxon>Bacteria</taxon>
        <taxon>Pseudomonadati</taxon>
        <taxon>Pseudomonadota</taxon>
        <taxon>Alphaproteobacteria</taxon>
        <taxon>Hyphomicrobiales</taxon>
        <taxon>Phyllobacteriaceae</taxon>
        <taxon>Mesorhizobium</taxon>
    </lineage>
</organism>
<evidence type="ECO:0000313" key="5">
    <source>
        <dbReference type="EMBL" id="OCX13698.1"/>
    </source>
</evidence>
<dbReference type="InterPro" id="IPR001173">
    <property type="entry name" value="Glyco_trans_2-like"/>
</dbReference>
<keyword evidence="3 5" id="KW-0808">Transferase</keyword>
<dbReference type="GO" id="GO:0016757">
    <property type="term" value="F:glycosyltransferase activity"/>
    <property type="evidence" value="ECO:0007669"/>
    <property type="project" value="UniProtKB-KW"/>
</dbReference>
<comment type="similarity">
    <text evidence="1">Belongs to the glycosyltransferase 2 family.</text>
</comment>
<protein>
    <submittedName>
        <fullName evidence="5">Glycosyl transferase family A</fullName>
    </submittedName>
</protein>
<dbReference type="InterPro" id="IPR029044">
    <property type="entry name" value="Nucleotide-diphossugar_trans"/>
</dbReference>
<dbReference type="Pfam" id="PF00535">
    <property type="entry name" value="Glycos_transf_2"/>
    <property type="match status" value="1"/>
</dbReference>
<accession>A0A1C2DG14</accession>
<sequence length="319" mass="34250">MSLSVPTAASAKTLVDLCVCTYRRPYLEETLRSLAMLDMPAGVAARIVVADNDITDSARQLVQLLAPSLPFEVQYIHCPAANISLARNTCLDAARGDFLAFVDDDSTVTPPWLTALVATAEATGADAVLGPVEAVYADAAPGWMRRGDFHSTRPVWVDGQIRTGYSGNVLLRRASAHVAGRRFNLALGKTGGEDTEYFSQLHEAGGRIAYAAEAVVLEPVMPERARLQWLAKRRFRSGQTHGRLLAAQHRGRALKQVGMAAAKAAYCFASAAALLAVPHRRNREALRGLMHVGAISGLLGVREIRLYGDSQAGGRPHAA</sequence>
<evidence type="ECO:0000256" key="2">
    <source>
        <dbReference type="ARBA" id="ARBA00022676"/>
    </source>
</evidence>
<dbReference type="PANTHER" id="PTHR43179:SF12">
    <property type="entry name" value="GALACTOFURANOSYLTRANSFERASE GLFT2"/>
    <property type="match status" value="1"/>
</dbReference>
<reference evidence="5 6" key="1">
    <citation type="submission" date="2016-08" db="EMBL/GenBank/DDBJ databases">
        <title>Whole genome sequence of Mesorhizobium sp. strain UASWS1009 isolated from industrial sewage.</title>
        <authorList>
            <person name="Crovadore J."/>
            <person name="Calmin G."/>
            <person name="Chablais R."/>
            <person name="Cochard B."/>
            <person name="Lefort F."/>
        </authorList>
    </citation>
    <scope>NUCLEOTIDE SEQUENCE [LARGE SCALE GENOMIC DNA]</scope>
    <source>
        <strain evidence="5 6">UASWS1009</strain>
    </source>
</reference>
<dbReference type="Proteomes" id="UP000094412">
    <property type="component" value="Unassembled WGS sequence"/>
</dbReference>
<dbReference type="Gene3D" id="3.90.550.10">
    <property type="entry name" value="Spore Coat Polysaccharide Biosynthesis Protein SpsA, Chain A"/>
    <property type="match status" value="1"/>
</dbReference>
<dbReference type="PANTHER" id="PTHR43179">
    <property type="entry name" value="RHAMNOSYLTRANSFERASE WBBL"/>
    <property type="match status" value="1"/>
</dbReference>
<dbReference type="SUPFAM" id="SSF53448">
    <property type="entry name" value="Nucleotide-diphospho-sugar transferases"/>
    <property type="match status" value="1"/>
</dbReference>
<dbReference type="RefSeq" id="WP_036253693.1">
    <property type="nucleotide sequence ID" value="NZ_MDEO01000036.1"/>
</dbReference>